<sequence length="201" mass="21857">MTSQDEEILNPFADEIEAKGTVLADRLSTVDSVRIGLFSNTKKNADYFLREVGAQLEADYDVDVSEVVYKDVATSAADEDIYEELLGYDAVLIAYGDCGSCSSWTMHDSFQLEEAGVPTVVFCTEEFTTLCQYEAENQGVPGLPIVEIEHPIADLSPEAVASDRVTDDILTSVTEALTTDPEVLVDLYQGKYTGAASSELV</sequence>
<evidence type="ECO:0000313" key="5">
    <source>
        <dbReference type="Proteomes" id="UP000011645"/>
    </source>
</evidence>
<geneLocation type="plasmid" evidence="2 4">
    <name>2</name>
</geneLocation>
<accession>D8JCW6</accession>
<dbReference type="Proteomes" id="UP000011645">
    <property type="component" value="Unassembled WGS sequence"/>
</dbReference>
<dbReference type="Proteomes" id="UP000000390">
    <property type="component" value="Plasmid 2"/>
</dbReference>
<keyword evidence="5" id="KW-1185">Reference proteome</keyword>
<feature type="domain" description="UGSC-like" evidence="1">
    <location>
        <begin position="7"/>
        <end position="178"/>
    </location>
</feature>
<dbReference type="HOGENOM" id="CLU_121775_0_0_2"/>
<dbReference type="eggNOG" id="arCOG10135">
    <property type="taxonomic scope" value="Archaea"/>
</dbReference>
<dbReference type="GeneID" id="9421308"/>
<dbReference type="KEGG" id="hje:HacjB3_17593"/>
<dbReference type="EMBL" id="CP002064">
    <property type="protein sequence ID" value="ADJ16861.1"/>
    <property type="molecule type" value="Genomic_DNA"/>
</dbReference>
<dbReference type="InterPro" id="IPR049831">
    <property type="entry name" value="UGSC_seleno"/>
</dbReference>
<dbReference type="NCBIfam" id="NF041046">
    <property type="entry name" value="UGSC_fam"/>
    <property type="match status" value="1"/>
</dbReference>
<dbReference type="Pfam" id="PF24696">
    <property type="entry name" value="UGSC"/>
    <property type="match status" value="1"/>
</dbReference>
<dbReference type="RefSeq" id="WP_008415592.1">
    <property type="nucleotide sequence ID" value="NC_014299.1"/>
</dbReference>
<reference evidence="3 5" key="2">
    <citation type="journal article" date="2014" name="PLoS Genet.">
        <title>Phylogenetically driven sequencing of extremely halophilic archaea reveals strategies for static and dynamic osmo-response.</title>
        <authorList>
            <person name="Becker E.A."/>
            <person name="Seitzer P.M."/>
            <person name="Tritt A."/>
            <person name="Larsen D."/>
            <person name="Krusor M."/>
            <person name="Yao A.I."/>
            <person name="Wu D."/>
            <person name="Madern D."/>
            <person name="Eisen J.A."/>
            <person name="Darling A.E."/>
            <person name="Facciotti M.T."/>
        </authorList>
    </citation>
    <scope>NUCLEOTIDE SEQUENCE [LARGE SCALE GENOMIC DNA]</scope>
    <source>
        <strain evidence="3">B3</strain>
        <strain evidence="5">DSM 18796 / CECT 7217 / JCM 14584 / KCTC 4019 / B3</strain>
    </source>
</reference>
<dbReference type="AlphaFoldDB" id="D8JCW6"/>
<protein>
    <recommendedName>
        <fullName evidence="1">UGSC-like domain-containing protein</fullName>
    </recommendedName>
</protein>
<dbReference type="InterPro" id="IPR057767">
    <property type="entry name" value="UGSC-like_dom"/>
</dbReference>
<organism evidence="2 4">
    <name type="scientific">Halalkalicoccus jeotgali (strain DSM 18796 / CECT 7217 / JCM 14584 / KCTC 4019 / B3)</name>
    <dbReference type="NCBI Taxonomy" id="795797"/>
    <lineage>
        <taxon>Archaea</taxon>
        <taxon>Methanobacteriati</taxon>
        <taxon>Methanobacteriota</taxon>
        <taxon>Stenosarchaea group</taxon>
        <taxon>Halobacteria</taxon>
        <taxon>Halobacteriales</taxon>
        <taxon>Halococcaceae</taxon>
        <taxon>Halalkalicoccus</taxon>
    </lineage>
</organism>
<evidence type="ECO:0000259" key="1">
    <source>
        <dbReference type="Pfam" id="PF24696"/>
    </source>
</evidence>
<dbReference type="EMBL" id="AOHV01000020">
    <property type="protein sequence ID" value="ELY38703.1"/>
    <property type="molecule type" value="Genomic_DNA"/>
</dbReference>
<dbReference type="PATRIC" id="fig|795797.18.peg.3434"/>
<name>D8JCW6_HALJB</name>
<evidence type="ECO:0000313" key="3">
    <source>
        <dbReference type="EMBL" id="ELY38703.1"/>
    </source>
</evidence>
<proteinExistence type="predicted"/>
<reference evidence="2 4" key="1">
    <citation type="journal article" date="2010" name="J. Bacteriol.">
        <title>Complete genome sequence of Halalkalicoccus jeotgali B3(T), an extremely halophilic archaeon.</title>
        <authorList>
            <person name="Roh S.W."/>
            <person name="Nam Y.D."/>
            <person name="Nam S.H."/>
            <person name="Choi S.H."/>
            <person name="Park H.S."/>
            <person name="Bae J.W."/>
        </authorList>
    </citation>
    <scope>NUCLEOTIDE SEQUENCE [LARGE SCALE GENOMIC DNA]</scope>
    <source>
        <strain evidence="2">B3</strain>
        <strain evidence="4">DSM 18796 / CECT 7217 / JCM 14584 / KCTC 4019 / B3</strain>
        <plasmid evidence="4">2</plasmid>
    </source>
</reference>
<evidence type="ECO:0000313" key="4">
    <source>
        <dbReference type="Proteomes" id="UP000000390"/>
    </source>
</evidence>
<gene>
    <name evidence="2" type="ordered locus">HacjB3_17593</name>
    <name evidence="3" type="ORF">C497_07174</name>
</gene>
<dbReference type="OrthoDB" id="70241at2157"/>
<evidence type="ECO:0000313" key="2">
    <source>
        <dbReference type="EMBL" id="ADJ16861.1"/>
    </source>
</evidence>
<keyword evidence="2" id="KW-0614">Plasmid</keyword>